<gene>
    <name evidence="14" type="primary">GYP5</name>
    <name evidence="14" type="ORF">C6P40_003089</name>
</gene>
<dbReference type="SUPFAM" id="SSF47923">
    <property type="entry name" value="Ypt/Rab-GAP domain of gyp1p"/>
    <property type="match status" value="2"/>
</dbReference>
<dbReference type="InterPro" id="IPR050302">
    <property type="entry name" value="Rab_GAP_TBC_domain"/>
</dbReference>
<comment type="similarity">
    <text evidence="9">Belongs to the GYP5 family.</text>
</comment>
<evidence type="ECO:0000256" key="4">
    <source>
        <dbReference type="ARBA" id="ARBA00022483"/>
    </source>
</evidence>
<dbReference type="FunFam" id="1.10.472.80:FF:000044">
    <property type="entry name" value="GTPase-activating protein GYP5"/>
    <property type="match status" value="1"/>
</dbReference>
<dbReference type="AlphaFoldDB" id="A0A9P6WNG8"/>
<dbReference type="PANTHER" id="PTHR47219:SF9">
    <property type="entry name" value="GTPASE ACTIVATING PROTEIN AND CENTROSOME-ASSOCIATED, ISOFORM B"/>
    <property type="match status" value="1"/>
</dbReference>
<evidence type="ECO:0000256" key="5">
    <source>
        <dbReference type="ARBA" id="ARBA00022490"/>
    </source>
</evidence>
<evidence type="ECO:0000256" key="9">
    <source>
        <dbReference type="ARBA" id="ARBA00061661"/>
    </source>
</evidence>
<keyword evidence="2" id="KW-0813">Transport</keyword>
<comment type="caution">
    <text evidence="14">The sequence shown here is derived from an EMBL/GenBank/DDBJ whole genome shotgun (WGS) entry which is preliminary data.</text>
</comment>
<organism evidence="14 15">
    <name type="scientific">Pichia californica</name>
    <dbReference type="NCBI Taxonomy" id="460514"/>
    <lineage>
        <taxon>Eukaryota</taxon>
        <taxon>Fungi</taxon>
        <taxon>Dikarya</taxon>
        <taxon>Ascomycota</taxon>
        <taxon>Saccharomycotina</taxon>
        <taxon>Pichiomycetes</taxon>
        <taxon>Pichiales</taxon>
        <taxon>Pichiaceae</taxon>
        <taxon>Pichia</taxon>
    </lineage>
</organism>
<dbReference type="Gene3D" id="1.10.8.270">
    <property type="entry name" value="putative rabgap domain of human tbc1 domain family member 14 like domains"/>
    <property type="match status" value="1"/>
</dbReference>
<feature type="region of interest" description="Disordered" evidence="12">
    <location>
        <begin position="1"/>
        <end position="70"/>
    </location>
</feature>
<evidence type="ECO:0000256" key="11">
    <source>
        <dbReference type="SAM" id="Coils"/>
    </source>
</evidence>
<dbReference type="GO" id="GO:0005737">
    <property type="term" value="C:cytoplasm"/>
    <property type="evidence" value="ECO:0007669"/>
    <property type="project" value="UniProtKB-SubCell"/>
</dbReference>
<keyword evidence="6" id="KW-0931">ER-Golgi transport</keyword>
<keyword evidence="4" id="KW-0268">Exocytosis</keyword>
<comment type="subcellular location">
    <subcellularLocation>
        <location evidence="1">Cytoplasm</location>
    </subcellularLocation>
</comment>
<dbReference type="InterPro" id="IPR000195">
    <property type="entry name" value="Rab-GAP-TBC_dom"/>
</dbReference>
<keyword evidence="3" id="KW-0343">GTPase activation</keyword>
<dbReference type="Gene3D" id="1.10.10.750">
    <property type="entry name" value="Ypt/Rab-GAP domain of gyp1p, domain 1"/>
    <property type="match status" value="1"/>
</dbReference>
<protein>
    <recommendedName>
        <fullName evidence="10">GTPase-activating protein GYP5</fullName>
    </recommendedName>
</protein>
<dbReference type="GO" id="GO:0031267">
    <property type="term" value="F:small GTPase binding"/>
    <property type="evidence" value="ECO:0007669"/>
    <property type="project" value="TreeGrafter"/>
</dbReference>
<evidence type="ECO:0000256" key="2">
    <source>
        <dbReference type="ARBA" id="ARBA00022448"/>
    </source>
</evidence>
<feature type="compositionally biased region" description="Polar residues" evidence="12">
    <location>
        <begin position="52"/>
        <end position="63"/>
    </location>
</feature>
<dbReference type="SMART" id="SM00164">
    <property type="entry name" value="TBC"/>
    <property type="match status" value="1"/>
</dbReference>
<evidence type="ECO:0000256" key="6">
    <source>
        <dbReference type="ARBA" id="ARBA00022892"/>
    </source>
</evidence>
<dbReference type="Proteomes" id="UP000697127">
    <property type="component" value="Unassembled WGS sequence"/>
</dbReference>
<keyword evidence="8 11" id="KW-0175">Coiled coil</keyword>
<dbReference type="PANTHER" id="PTHR47219">
    <property type="entry name" value="RAB GTPASE-ACTIVATING PROTEIN 1-LIKE"/>
    <property type="match status" value="1"/>
</dbReference>
<evidence type="ECO:0000259" key="13">
    <source>
        <dbReference type="PROSITE" id="PS50086"/>
    </source>
</evidence>
<dbReference type="Pfam" id="PF23436">
    <property type="entry name" value="RabGap-TBC_2"/>
    <property type="match status" value="1"/>
</dbReference>
<dbReference type="Gene3D" id="1.10.472.80">
    <property type="entry name" value="Ypt/Rab-GAP domain of gyp1p, domain 3"/>
    <property type="match status" value="1"/>
</dbReference>
<keyword evidence="7" id="KW-0653">Protein transport</keyword>
<reference evidence="14" key="1">
    <citation type="submission" date="2020-11" db="EMBL/GenBank/DDBJ databases">
        <title>Kefir isolates.</title>
        <authorList>
            <person name="Marcisauskas S."/>
            <person name="Kim Y."/>
            <person name="Blasche S."/>
        </authorList>
    </citation>
    <scope>NUCLEOTIDE SEQUENCE</scope>
    <source>
        <strain evidence="14">Olga-1</strain>
    </source>
</reference>
<evidence type="ECO:0000256" key="10">
    <source>
        <dbReference type="ARBA" id="ARBA00072088"/>
    </source>
</evidence>
<proteinExistence type="inferred from homology"/>
<dbReference type="GO" id="GO:0005096">
    <property type="term" value="F:GTPase activator activity"/>
    <property type="evidence" value="ECO:0007669"/>
    <property type="project" value="UniProtKB-KW"/>
</dbReference>
<evidence type="ECO:0000256" key="12">
    <source>
        <dbReference type="SAM" id="MobiDB-lite"/>
    </source>
</evidence>
<dbReference type="PROSITE" id="PS50086">
    <property type="entry name" value="TBC_RABGAP"/>
    <property type="match status" value="1"/>
</dbReference>
<keyword evidence="5" id="KW-0963">Cytoplasm</keyword>
<evidence type="ECO:0000256" key="8">
    <source>
        <dbReference type="ARBA" id="ARBA00023054"/>
    </source>
</evidence>
<feature type="coiled-coil region" evidence="11">
    <location>
        <begin position="659"/>
        <end position="745"/>
    </location>
</feature>
<evidence type="ECO:0000256" key="3">
    <source>
        <dbReference type="ARBA" id="ARBA00022468"/>
    </source>
</evidence>
<feature type="compositionally biased region" description="Basic and acidic residues" evidence="12">
    <location>
        <begin position="143"/>
        <end position="153"/>
    </location>
</feature>
<sequence>MSLDETNTIDQGSDHEKIVTEMSNPNIAVNSDRDECDSKSTTPSFTDAIDGSETNQKSSTDENQVNDKMGDIFDDYVPSVSAAVAKIEDDSSIDDAKIGQTGVIPEQEGNDIKKAIVDNESTSTLTKPYKEPKEIIAPVTESSIEKQREEEKTNSSSDNIDFNVHKNKAIDDKAIDVNDLESIDSEEQSSIIHHGKEEHEIKDQLLEEAPKTPIQTPNSKWFSFDKSDFNDTIQDLTSPFNMNLAYYRYQDKELELEQKSTNDKFDVKNSRNTLKKTFNEIKTGVTITQNSELINSIDWEFWSEVVNDYSNIVKNKHDALRKNITNGIPREIRGMVWQIICDSNSMKLKEFFINTKNAKSDYEKLIKRDLARTSFIKDNAVKEKIDDLFNIIKTYSIYDGEVGYTQGMAFITVPLLMNMESDEAFCMLVKLMFTYGFRDFYLPEMPGLHLRIYQFDRLIEDALPELYLHLKKQNIKSSMYALQWFLTLFAYKFPLDMVLRIYDVVIAEGLESILKFALNLMIKNNDLLLTLNFDDLLNFLKEKLFYCYLAVPDIGISEKSENGVLGNDDTTTKSNVYRIDEFIKDSMEINILPITLNKYSAEFDEIDKLEKQREEQVNALQSKNGLLTKEIRKIEASYALLNKEHVEIATEMVNGKMKIGSLEEDNKVLNEEIQKLKNRLENLTSQNSSGKSTVDFSGKLSQGLDKEIQNAMDINLKVMDENGALEEQLAELEEENRQLSANSHKINPVKIGSMFGLKKSGKFW</sequence>
<feature type="domain" description="Rab-GAP TBC" evidence="13">
    <location>
        <begin position="327"/>
        <end position="509"/>
    </location>
</feature>
<evidence type="ECO:0000313" key="14">
    <source>
        <dbReference type="EMBL" id="KAG0690375.1"/>
    </source>
</evidence>
<name>A0A9P6WNG8_9ASCO</name>
<dbReference type="InterPro" id="IPR035969">
    <property type="entry name" value="Rab-GAP_TBC_sf"/>
</dbReference>
<evidence type="ECO:0000256" key="7">
    <source>
        <dbReference type="ARBA" id="ARBA00022927"/>
    </source>
</evidence>
<keyword evidence="15" id="KW-1185">Reference proteome</keyword>
<dbReference type="GO" id="GO:0015031">
    <property type="term" value="P:protein transport"/>
    <property type="evidence" value="ECO:0007669"/>
    <property type="project" value="UniProtKB-KW"/>
</dbReference>
<feature type="region of interest" description="Disordered" evidence="12">
    <location>
        <begin position="123"/>
        <end position="160"/>
    </location>
</feature>
<dbReference type="GO" id="GO:0006887">
    <property type="term" value="P:exocytosis"/>
    <property type="evidence" value="ECO:0007669"/>
    <property type="project" value="UniProtKB-KW"/>
</dbReference>
<evidence type="ECO:0000313" key="15">
    <source>
        <dbReference type="Proteomes" id="UP000697127"/>
    </source>
</evidence>
<feature type="compositionally biased region" description="Polar residues" evidence="12">
    <location>
        <begin position="1"/>
        <end position="11"/>
    </location>
</feature>
<dbReference type="FunFam" id="1.10.10.750:FF:000003">
    <property type="entry name" value="GTPase activating protein (Evi5)"/>
    <property type="match status" value="1"/>
</dbReference>
<dbReference type="EMBL" id="PUHW01000034">
    <property type="protein sequence ID" value="KAG0690375.1"/>
    <property type="molecule type" value="Genomic_DNA"/>
</dbReference>
<dbReference type="GO" id="GO:0030427">
    <property type="term" value="C:site of polarized growth"/>
    <property type="evidence" value="ECO:0007669"/>
    <property type="project" value="UniProtKB-ARBA"/>
</dbReference>
<accession>A0A9P6WNG8</accession>
<evidence type="ECO:0000256" key="1">
    <source>
        <dbReference type="ARBA" id="ARBA00004496"/>
    </source>
</evidence>